<evidence type="ECO:0000313" key="8">
    <source>
        <dbReference type="Proteomes" id="UP000285523"/>
    </source>
</evidence>
<dbReference type="Gene3D" id="1.10.443.10">
    <property type="entry name" value="Intergrase catalytic core"/>
    <property type="match status" value="1"/>
</dbReference>
<evidence type="ECO:0000259" key="5">
    <source>
        <dbReference type="PROSITE" id="PS51898"/>
    </source>
</evidence>
<dbReference type="InterPro" id="IPR002104">
    <property type="entry name" value="Integrase_catalytic"/>
</dbReference>
<dbReference type="Gene3D" id="1.10.150.130">
    <property type="match status" value="1"/>
</dbReference>
<evidence type="ECO:0000259" key="6">
    <source>
        <dbReference type="PROSITE" id="PS51900"/>
    </source>
</evidence>
<dbReference type="AlphaFoldDB" id="A0A418VJP5"/>
<dbReference type="EMBL" id="QYYD01000005">
    <property type="protein sequence ID" value="RJF76306.1"/>
    <property type="molecule type" value="Genomic_DNA"/>
</dbReference>
<protein>
    <submittedName>
        <fullName evidence="7">Site-specific integrase</fullName>
    </submittedName>
</protein>
<feature type="domain" description="Core-binding (CB)" evidence="6">
    <location>
        <begin position="74"/>
        <end position="154"/>
    </location>
</feature>
<dbReference type="GO" id="GO:0006310">
    <property type="term" value="P:DNA recombination"/>
    <property type="evidence" value="ECO:0007669"/>
    <property type="project" value="UniProtKB-KW"/>
</dbReference>
<dbReference type="PANTHER" id="PTHR30349">
    <property type="entry name" value="PHAGE INTEGRASE-RELATED"/>
    <property type="match status" value="1"/>
</dbReference>
<dbReference type="InterPro" id="IPR044068">
    <property type="entry name" value="CB"/>
</dbReference>
<dbReference type="InterPro" id="IPR010998">
    <property type="entry name" value="Integrase_recombinase_N"/>
</dbReference>
<comment type="caution">
    <text evidence="7">The sequence shown here is derived from an EMBL/GenBank/DDBJ whole genome shotgun (WGS) entry which is preliminary data.</text>
</comment>
<dbReference type="SUPFAM" id="SSF56349">
    <property type="entry name" value="DNA breaking-rejoining enzymes"/>
    <property type="match status" value="1"/>
</dbReference>
<keyword evidence="1" id="KW-0229">DNA integration</keyword>
<evidence type="ECO:0000256" key="1">
    <source>
        <dbReference type="ARBA" id="ARBA00022908"/>
    </source>
</evidence>
<evidence type="ECO:0000256" key="2">
    <source>
        <dbReference type="ARBA" id="ARBA00023125"/>
    </source>
</evidence>
<keyword evidence="3" id="KW-0233">DNA recombination</keyword>
<evidence type="ECO:0000313" key="7">
    <source>
        <dbReference type="EMBL" id="RJF76306.1"/>
    </source>
</evidence>
<evidence type="ECO:0000256" key="4">
    <source>
        <dbReference type="PROSITE-ProRule" id="PRU01248"/>
    </source>
</evidence>
<evidence type="ECO:0000256" key="3">
    <source>
        <dbReference type="ARBA" id="ARBA00023172"/>
    </source>
</evidence>
<dbReference type="InterPro" id="IPR013762">
    <property type="entry name" value="Integrase-like_cat_sf"/>
</dbReference>
<dbReference type="Proteomes" id="UP000285523">
    <property type="component" value="Unassembled WGS sequence"/>
</dbReference>
<dbReference type="CDD" id="cd00796">
    <property type="entry name" value="INT_Rci_Hp1_C"/>
    <property type="match status" value="1"/>
</dbReference>
<keyword evidence="2 4" id="KW-0238">DNA-binding</keyword>
<dbReference type="RefSeq" id="WP_119855775.1">
    <property type="nucleotide sequence ID" value="NZ_QYYD01000005.1"/>
</dbReference>
<accession>A0A418VJP5</accession>
<dbReference type="PROSITE" id="PS51900">
    <property type="entry name" value="CB"/>
    <property type="match status" value="1"/>
</dbReference>
<organism evidence="7 8">
    <name type="scientific">Rhodopseudomonas palustris</name>
    <dbReference type="NCBI Taxonomy" id="1076"/>
    <lineage>
        <taxon>Bacteria</taxon>
        <taxon>Pseudomonadati</taxon>
        <taxon>Pseudomonadota</taxon>
        <taxon>Alphaproteobacteria</taxon>
        <taxon>Hyphomicrobiales</taxon>
        <taxon>Nitrobacteraceae</taxon>
        <taxon>Rhodopseudomonas</taxon>
    </lineage>
</organism>
<dbReference type="InterPro" id="IPR057084">
    <property type="entry name" value="Int_N"/>
</dbReference>
<dbReference type="Pfam" id="PF00589">
    <property type="entry name" value="Phage_integrase"/>
    <property type="match status" value="1"/>
</dbReference>
<name>A0A418VJP5_RHOPL</name>
<dbReference type="PANTHER" id="PTHR30349:SF94">
    <property type="entry name" value="INTEGRASE_RECOMBINASE HI_1414-RELATED"/>
    <property type="match status" value="1"/>
</dbReference>
<dbReference type="InterPro" id="IPR011010">
    <property type="entry name" value="DNA_brk_join_enz"/>
</dbReference>
<reference evidence="7 8" key="1">
    <citation type="submission" date="2018-09" db="EMBL/GenBank/DDBJ databases">
        <title>Draft genome sequence of Rhodopseudomonas palustris 2.1.18.</title>
        <authorList>
            <person name="Robertson S.L."/>
            <person name="Meyer T.E."/>
            <person name="Kyndt J.A."/>
        </authorList>
    </citation>
    <scope>NUCLEOTIDE SEQUENCE [LARGE SCALE GENOMIC DNA]</scope>
    <source>
        <strain evidence="7 8">2.1.18</strain>
    </source>
</reference>
<dbReference type="GO" id="GO:0003677">
    <property type="term" value="F:DNA binding"/>
    <property type="evidence" value="ECO:0007669"/>
    <property type="project" value="UniProtKB-UniRule"/>
</dbReference>
<gene>
    <name evidence="7" type="ORF">D4Q52_06740</name>
</gene>
<dbReference type="PROSITE" id="PS51898">
    <property type="entry name" value="TYR_RECOMBINASE"/>
    <property type="match status" value="1"/>
</dbReference>
<dbReference type="InterPro" id="IPR050090">
    <property type="entry name" value="Tyrosine_recombinase_XerCD"/>
</dbReference>
<dbReference type="Pfam" id="PF24624">
    <property type="entry name" value="Int_N"/>
    <property type="match status" value="1"/>
</dbReference>
<dbReference type="GO" id="GO:0015074">
    <property type="term" value="P:DNA integration"/>
    <property type="evidence" value="ECO:0007669"/>
    <property type="project" value="UniProtKB-KW"/>
</dbReference>
<dbReference type="OrthoDB" id="6388170at2"/>
<proteinExistence type="predicted"/>
<feature type="domain" description="Tyr recombinase" evidence="5">
    <location>
        <begin position="181"/>
        <end position="354"/>
    </location>
</feature>
<sequence length="369" mass="41614">MSSLSKRNGKWTATARLPDTFQGPAWGSSVTQTFALKSDAKLWLNKTESEMKLGIWRDHRLEPKNYGPLGWPEKPFAEALDAYRVKVTPEKKGASQESAMLQMLGREDFAKKRIRDLTVSDFVDFRDARSEAGKSASTIRNNLNTISAVYEWLIHEKSVDITNPIASLRKRRRGVPQPTGHRERRLLEGEEEAITKAIEGLSVDPTRRQWRALFPLLLDTGMRLGEAISIECAWIRREYGFVYIPDSKNGSARHVALSDRAYAGLLDLTDGEPADSKVFRFTAWVAKDAWRNEVRVRAGCKDLRIHDLRHEALSRMAAGGADLKTLMQQSGHKTVAVLMKYLNPTPAEQRARLFPAKESVEHSETSVGK</sequence>